<comment type="caution">
    <text evidence="2">The sequence shown here is derived from an EMBL/GenBank/DDBJ whole genome shotgun (WGS) entry which is preliminary data.</text>
</comment>
<gene>
    <name evidence="2" type="ORF">Fot_43393</name>
</gene>
<proteinExistence type="predicted"/>
<keyword evidence="3" id="KW-1185">Reference proteome</keyword>
<reference evidence="3" key="1">
    <citation type="submission" date="2024-07" db="EMBL/GenBank/DDBJ databases">
        <title>Two chromosome-level genome assemblies of Korean endemic species Abeliophyllum distichum and Forsythia ovata (Oleaceae).</title>
        <authorList>
            <person name="Jang H."/>
        </authorList>
    </citation>
    <scope>NUCLEOTIDE SEQUENCE [LARGE SCALE GENOMIC DNA]</scope>
</reference>
<dbReference type="EMBL" id="JBFOLJ010000012">
    <property type="protein sequence ID" value="KAL2490101.1"/>
    <property type="molecule type" value="Genomic_DNA"/>
</dbReference>
<feature type="region of interest" description="Disordered" evidence="1">
    <location>
        <begin position="119"/>
        <end position="168"/>
    </location>
</feature>
<name>A0ABD1RNW9_9LAMI</name>
<feature type="compositionally biased region" description="Basic and acidic residues" evidence="1">
    <location>
        <begin position="127"/>
        <end position="144"/>
    </location>
</feature>
<evidence type="ECO:0000313" key="2">
    <source>
        <dbReference type="EMBL" id="KAL2490101.1"/>
    </source>
</evidence>
<accession>A0ABD1RNW9</accession>
<dbReference type="AlphaFoldDB" id="A0ABD1RNW9"/>
<dbReference type="Proteomes" id="UP001604277">
    <property type="component" value="Unassembled WGS sequence"/>
</dbReference>
<evidence type="ECO:0000256" key="1">
    <source>
        <dbReference type="SAM" id="MobiDB-lite"/>
    </source>
</evidence>
<protein>
    <submittedName>
        <fullName evidence="2">Uncharacterized protein</fullName>
    </submittedName>
</protein>
<feature type="compositionally biased region" description="Basic and acidic residues" evidence="1">
    <location>
        <begin position="156"/>
        <end position="168"/>
    </location>
</feature>
<organism evidence="2 3">
    <name type="scientific">Forsythia ovata</name>
    <dbReference type="NCBI Taxonomy" id="205694"/>
    <lineage>
        <taxon>Eukaryota</taxon>
        <taxon>Viridiplantae</taxon>
        <taxon>Streptophyta</taxon>
        <taxon>Embryophyta</taxon>
        <taxon>Tracheophyta</taxon>
        <taxon>Spermatophyta</taxon>
        <taxon>Magnoliopsida</taxon>
        <taxon>eudicotyledons</taxon>
        <taxon>Gunneridae</taxon>
        <taxon>Pentapetalae</taxon>
        <taxon>asterids</taxon>
        <taxon>lamiids</taxon>
        <taxon>Lamiales</taxon>
        <taxon>Oleaceae</taxon>
        <taxon>Forsythieae</taxon>
        <taxon>Forsythia</taxon>
    </lineage>
</organism>
<evidence type="ECO:0000313" key="3">
    <source>
        <dbReference type="Proteomes" id="UP001604277"/>
    </source>
</evidence>
<sequence length="168" mass="19288">MKEKMKKRIVRSQNLIQVKLPITIPNGSHSQGIAIGDFRKFMKNRKANLKSKLQNRCKSRLFADHFKMVSYLPPFHTHPAKPCQQFISPKLNSSLSHSARKLKTLLPFSSFVLHHHAGKSTLVEPPPPRREEHSHRTTSLDRAHTSHHHHTTKPSSKKDVLHVTLGRE</sequence>